<name>A0A8J8AYE2_9GAMM</name>
<sequence length="391" mass="42538">MPRIRPALRIVLLVLLCLAASLAQARVRIGVATMAPGEEYWSRFGHNAVVVDDPSAGGPLMYNYGFFDFEEPGFLVNFLKGKMEYLLVALPAEEDLLNYAYEGRGVRLQWLDIEPEAAAGLAQFLAWNAQPENARYRYDYFTDNCSTKVRDAIDRALGGLLEARLDDAPRTTTYRSEALRLGQPTAWLALGMHFGLGPYADRPLTRWDESFVPSRLHDALREATTPRGTPLVLEEVELVPHRIAPEPAAPPQWLWRFLGVGLVVAALILLLRARAPRAIAAAAAAYWAVAGLAGLWLAALWGLTDHVAGWSNANLLLASPLALALVPGALVRARGRAAGAAFATALALVTLMAVAAAVLAATPWGVQDNVDWIALLLPVQLAFDVALRRPR</sequence>
<dbReference type="InterPro" id="IPR025178">
    <property type="entry name" value="Lnb_N"/>
</dbReference>
<feature type="domain" description="Lnb N-terminal periplasmic" evidence="3">
    <location>
        <begin position="24"/>
        <end position="174"/>
    </location>
</feature>
<dbReference type="Pfam" id="PF25221">
    <property type="entry name" value="5TMH_Lnb"/>
    <property type="match status" value="1"/>
</dbReference>
<feature type="chain" id="PRO_5042774404" evidence="2">
    <location>
        <begin position="26"/>
        <end position="391"/>
    </location>
</feature>
<evidence type="ECO:0000313" key="6">
    <source>
        <dbReference type="EMBL" id="MBS7456687.1"/>
    </source>
</evidence>
<dbReference type="RefSeq" id="WP_211927532.1">
    <property type="nucleotide sequence ID" value="NZ_JAGQFT020000003.1"/>
</dbReference>
<accession>A0A8J8AYE2</accession>
<evidence type="ECO:0000256" key="2">
    <source>
        <dbReference type="SAM" id="SignalP"/>
    </source>
</evidence>
<feature type="transmembrane region" description="Helical" evidence="1">
    <location>
        <begin position="340"/>
        <end position="364"/>
    </location>
</feature>
<dbReference type="Proteomes" id="UP000675747">
    <property type="component" value="Unassembled WGS sequence"/>
</dbReference>
<organism evidence="5">
    <name type="scientific">Coralloluteibacterium stylophorae</name>
    <dbReference type="NCBI Taxonomy" id="1776034"/>
    <lineage>
        <taxon>Bacteria</taxon>
        <taxon>Pseudomonadati</taxon>
        <taxon>Pseudomonadota</taxon>
        <taxon>Gammaproteobacteria</taxon>
        <taxon>Lysobacterales</taxon>
        <taxon>Lysobacteraceae</taxon>
        <taxon>Coralloluteibacterium</taxon>
    </lineage>
</organism>
<keyword evidence="7" id="KW-1185">Reference proteome</keyword>
<comment type="caution">
    <text evidence="5">The sequence shown here is derived from an EMBL/GenBank/DDBJ whole genome shotgun (WGS) entry which is preliminary data.</text>
</comment>
<keyword evidence="1" id="KW-0812">Transmembrane</keyword>
<reference evidence="6 7" key="1">
    <citation type="journal article" date="2021" name="Microbiol. Resour. Announc.">
        <title>Draft Genome Sequence of Coralloluteibacterium stylophorae LMG 29479T.</title>
        <authorList>
            <person name="Karlyshev A.V."/>
            <person name="Kudryashova E.B."/>
            <person name="Ariskina E.V."/>
            <person name="Conroy A.P."/>
            <person name="Abidueva E.Y."/>
        </authorList>
    </citation>
    <scope>NUCLEOTIDE SEQUENCE [LARGE SCALE GENOMIC DNA]</scope>
    <source>
        <strain evidence="6 7">LMG 29479</strain>
    </source>
</reference>
<evidence type="ECO:0000313" key="7">
    <source>
        <dbReference type="Proteomes" id="UP000675747"/>
    </source>
</evidence>
<dbReference type="EMBL" id="JAGQFT020000003">
    <property type="protein sequence ID" value="MBS7456687.1"/>
    <property type="molecule type" value="Genomic_DNA"/>
</dbReference>
<feature type="domain" description="Lnb-like transmembrane" evidence="4">
    <location>
        <begin position="262"/>
        <end position="358"/>
    </location>
</feature>
<dbReference type="Pfam" id="PF13387">
    <property type="entry name" value="Lnb_N"/>
    <property type="match status" value="1"/>
</dbReference>
<feature type="transmembrane region" description="Helical" evidence="1">
    <location>
        <begin position="315"/>
        <end position="333"/>
    </location>
</feature>
<evidence type="ECO:0000256" key="1">
    <source>
        <dbReference type="SAM" id="Phobius"/>
    </source>
</evidence>
<evidence type="ECO:0000313" key="5">
    <source>
        <dbReference type="EMBL" id="MBR0563631.1"/>
    </source>
</evidence>
<feature type="transmembrane region" description="Helical" evidence="1">
    <location>
        <begin position="253"/>
        <end position="271"/>
    </location>
</feature>
<evidence type="ECO:0000259" key="3">
    <source>
        <dbReference type="Pfam" id="PF13387"/>
    </source>
</evidence>
<feature type="signal peptide" evidence="2">
    <location>
        <begin position="1"/>
        <end position="25"/>
    </location>
</feature>
<keyword evidence="1" id="KW-0472">Membrane</keyword>
<protein>
    <submittedName>
        <fullName evidence="5">DUF4105 domain-containing protein</fullName>
    </submittedName>
</protein>
<dbReference type="InterPro" id="IPR057436">
    <property type="entry name" value="5TMH_Lnb"/>
</dbReference>
<reference evidence="5" key="2">
    <citation type="submission" date="2021-04" db="EMBL/GenBank/DDBJ databases">
        <authorList>
            <person name="Karlyshev A.V."/>
        </authorList>
    </citation>
    <scope>NUCLEOTIDE SEQUENCE</scope>
    <source>
        <strain evidence="5">LMG 29479</strain>
    </source>
</reference>
<dbReference type="EMBL" id="JAGQFT010000156">
    <property type="protein sequence ID" value="MBR0563631.1"/>
    <property type="molecule type" value="Genomic_DNA"/>
</dbReference>
<keyword evidence="2" id="KW-0732">Signal</keyword>
<gene>
    <name evidence="6" type="ORF">KB893_006020</name>
    <name evidence="5" type="ORF">KB893_14065</name>
</gene>
<dbReference type="AlphaFoldDB" id="A0A8J8AYE2"/>
<feature type="transmembrane region" description="Helical" evidence="1">
    <location>
        <begin position="278"/>
        <end position="303"/>
    </location>
</feature>
<evidence type="ECO:0000259" key="4">
    <source>
        <dbReference type="Pfam" id="PF25221"/>
    </source>
</evidence>
<proteinExistence type="predicted"/>
<keyword evidence="1" id="KW-1133">Transmembrane helix</keyword>